<evidence type="ECO:0000256" key="3">
    <source>
        <dbReference type="ARBA" id="ARBA00016296"/>
    </source>
</evidence>
<comment type="similarity">
    <text evidence="1 9">Belongs to the guanylate kinase family.</text>
</comment>
<keyword evidence="4 9" id="KW-0808">Transferase</keyword>
<dbReference type="OrthoDB" id="9808150at2"/>
<dbReference type="GO" id="GO:0005524">
    <property type="term" value="F:ATP binding"/>
    <property type="evidence" value="ECO:0007669"/>
    <property type="project" value="UniProtKB-UniRule"/>
</dbReference>
<dbReference type="SUPFAM" id="SSF52540">
    <property type="entry name" value="P-loop containing nucleoside triphosphate hydrolases"/>
    <property type="match status" value="1"/>
</dbReference>
<comment type="caution">
    <text evidence="11">The sequence shown here is derived from an EMBL/GenBank/DDBJ whole genome shotgun (WGS) entry which is preliminary data.</text>
</comment>
<evidence type="ECO:0000256" key="2">
    <source>
        <dbReference type="ARBA" id="ARBA00012961"/>
    </source>
</evidence>
<dbReference type="Gene3D" id="3.40.50.300">
    <property type="entry name" value="P-loop containing nucleotide triphosphate hydrolases"/>
    <property type="match status" value="1"/>
</dbReference>
<proteinExistence type="inferred from homology"/>
<dbReference type="PANTHER" id="PTHR23117">
    <property type="entry name" value="GUANYLATE KINASE-RELATED"/>
    <property type="match status" value="1"/>
</dbReference>
<evidence type="ECO:0000256" key="7">
    <source>
        <dbReference type="ARBA" id="ARBA00022840"/>
    </source>
</evidence>
<dbReference type="GO" id="GO:0004385">
    <property type="term" value="F:GMP kinase activity"/>
    <property type="evidence" value="ECO:0007669"/>
    <property type="project" value="UniProtKB-UniRule"/>
</dbReference>
<dbReference type="HAMAP" id="MF_00328">
    <property type="entry name" value="Guanylate_kinase"/>
    <property type="match status" value="1"/>
</dbReference>
<dbReference type="Gene3D" id="3.30.63.10">
    <property type="entry name" value="Guanylate Kinase phosphate binding domain"/>
    <property type="match status" value="1"/>
</dbReference>
<keyword evidence="6 9" id="KW-0418">Kinase</keyword>
<dbReference type="PANTHER" id="PTHR23117:SF13">
    <property type="entry name" value="GUANYLATE KINASE"/>
    <property type="match status" value="1"/>
</dbReference>
<dbReference type="RefSeq" id="WP_123713654.1">
    <property type="nucleotide sequence ID" value="NZ_RKHR01000006.1"/>
</dbReference>
<evidence type="ECO:0000256" key="1">
    <source>
        <dbReference type="ARBA" id="ARBA00005790"/>
    </source>
</evidence>
<dbReference type="PROSITE" id="PS00856">
    <property type="entry name" value="GUANYLATE_KINASE_1"/>
    <property type="match status" value="1"/>
</dbReference>
<dbReference type="Proteomes" id="UP000275394">
    <property type="component" value="Unassembled WGS sequence"/>
</dbReference>
<accession>A0A3N2DH28</accession>
<dbReference type="InterPro" id="IPR017665">
    <property type="entry name" value="Guanylate_kinase"/>
</dbReference>
<dbReference type="AlphaFoldDB" id="A0A3N2DH28"/>
<dbReference type="EC" id="2.7.4.8" evidence="2 9"/>
<dbReference type="InterPro" id="IPR020590">
    <property type="entry name" value="Guanylate_kinase_CS"/>
</dbReference>
<name>A0A3N2DH28_9GAMM</name>
<dbReference type="Pfam" id="PF00625">
    <property type="entry name" value="Guanylate_kin"/>
    <property type="match status" value="1"/>
</dbReference>
<keyword evidence="5 9" id="KW-0547">Nucleotide-binding</keyword>
<keyword evidence="12" id="KW-1185">Reference proteome</keyword>
<evidence type="ECO:0000256" key="8">
    <source>
        <dbReference type="ARBA" id="ARBA00030128"/>
    </source>
</evidence>
<keyword evidence="9" id="KW-0963">Cytoplasm</keyword>
<evidence type="ECO:0000313" key="11">
    <source>
        <dbReference type="EMBL" id="ROR99093.1"/>
    </source>
</evidence>
<evidence type="ECO:0000256" key="4">
    <source>
        <dbReference type="ARBA" id="ARBA00022679"/>
    </source>
</evidence>
<reference evidence="11 12" key="1">
    <citation type="submission" date="2018-11" db="EMBL/GenBank/DDBJ databases">
        <title>Genomic Encyclopedia of Type Strains, Phase IV (KMG-IV): sequencing the most valuable type-strain genomes for metagenomic binning, comparative biology and taxonomic classification.</title>
        <authorList>
            <person name="Goeker M."/>
        </authorList>
    </citation>
    <scope>NUCLEOTIDE SEQUENCE [LARGE SCALE GENOMIC DNA]</scope>
    <source>
        <strain evidence="11 12">DSM 100316</strain>
    </source>
</reference>
<organism evidence="11 12">
    <name type="scientific">Sinobacterium caligoides</name>
    <dbReference type="NCBI Taxonomy" id="933926"/>
    <lineage>
        <taxon>Bacteria</taxon>
        <taxon>Pseudomonadati</taxon>
        <taxon>Pseudomonadota</taxon>
        <taxon>Gammaproteobacteria</taxon>
        <taxon>Cellvibrionales</taxon>
        <taxon>Spongiibacteraceae</taxon>
        <taxon>Sinobacterium</taxon>
    </lineage>
</organism>
<evidence type="ECO:0000256" key="9">
    <source>
        <dbReference type="HAMAP-Rule" id="MF_00328"/>
    </source>
</evidence>
<comment type="subcellular location">
    <subcellularLocation>
        <location evidence="9">Cytoplasm</location>
    </subcellularLocation>
</comment>
<dbReference type="InterPro" id="IPR008145">
    <property type="entry name" value="GK/Ca_channel_bsu"/>
</dbReference>
<sequence length="207" mass="23391">MSSERGTLYTIAAPSGAGKTSLVKALIESKKFVNVSVSHTTRPPRPGEIDGVNYHFVSPQQFQAMLAESQFIEHAEVFGNFYGTSRQWVESNLAQGLDVILEIDWQGAQQVKRLLPETLSIFILPPSRQALLERLTNRGQDDEAVIQRRMDEAISEMSHYADADYLVINECFDNALKDLRCIIRAQRLIAKAQHLRQEKLIEGLLQH</sequence>
<evidence type="ECO:0000256" key="6">
    <source>
        <dbReference type="ARBA" id="ARBA00022777"/>
    </source>
</evidence>
<protein>
    <recommendedName>
        <fullName evidence="3 9">Guanylate kinase</fullName>
        <ecNumber evidence="2 9">2.7.4.8</ecNumber>
    </recommendedName>
    <alternativeName>
        <fullName evidence="8 9">GMP kinase</fullName>
    </alternativeName>
</protein>
<feature type="domain" description="Guanylate kinase-like" evidence="10">
    <location>
        <begin position="6"/>
        <end position="184"/>
    </location>
</feature>
<dbReference type="PROSITE" id="PS50052">
    <property type="entry name" value="GUANYLATE_KINASE_2"/>
    <property type="match status" value="1"/>
</dbReference>
<evidence type="ECO:0000256" key="5">
    <source>
        <dbReference type="ARBA" id="ARBA00022741"/>
    </source>
</evidence>
<evidence type="ECO:0000313" key="12">
    <source>
        <dbReference type="Proteomes" id="UP000275394"/>
    </source>
</evidence>
<dbReference type="CDD" id="cd00071">
    <property type="entry name" value="GMPK"/>
    <property type="match status" value="1"/>
</dbReference>
<dbReference type="InterPro" id="IPR027417">
    <property type="entry name" value="P-loop_NTPase"/>
</dbReference>
<gene>
    <name evidence="9" type="primary">gmk</name>
    <name evidence="11" type="ORF">EDC56_3333</name>
</gene>
<dbReference type="NCBIfam" id="TIGR03263">
    <property type="entry name" value="guanyl_kin"/>
    <property type="match status" value="1"/>
</dbReference>
<comment type="catalytic activity">
    <reaction evidence="9">
        <text>GMP + ATP = GDP + ADP</text>
        <dbReference type="Rhea" id="RHEA:20780"/>
        <dbReference type="ChEBI" id="CHEBI:30616"/>
        <dbReference type="ChEBI" id="CHEBI:58115"/>
        <dbReference type="ChEBI" id="CHEBI:58189"/>
        <dbReference type="ChEBI" id="CHEBI:456216"/>
        <dbReference type="EC" id="2.7.4.8"/>
    </reaction>
</comment>
<dbReference type="GO" id="GO:0005829">
    <property type="term" value="C:cytosol"/>
    <property type="evidence" value="ECO:0007669"/>
    <property type="project" value="TreeGrafter"/>
</dbReference>
<dbReference type="InterPro" id="IPR008144">
    <property type="entry name" value="Guanylate_kin-like_dom"/>
</dbReference>
<dbReference type="FunFam" id="3.30.63.10:FF:000002">
    <property type="entry name" value="Guanylate kinase 1"/>
    <property type="match status" value="1"/>
</dbReference>
<dbReference type="EMBL" id="RKHR01000006">
    <property type="protein sequence ID" value="ROR99093.1"/>
    <property type="molecule type" value="Genomic_DNA"/>
</dbReference>
<keyword evidence="7 9" id="KW-0067">ATP-binding</keyword>
<dbReference type="SMART" id="SM00072">
    <property type="entry name" value="GuKc"/>
    <property type="match status" value="1"/>
</dbReference>
<feature type="binding site" evidence="9">
    <location>
        <begin position="13"/>
        <end position="20"/>
    </location>
    <ligand>
        <name>ATP</name>
        <dbReference type="ChEBI" id="CHEBI:30616"/>
    </ligand>
</feature>
<evidence type="ECO:0000259" key="10">
    <source>
        <dbReference type="PROSITE" id="PS50052"/>
    </source>
</evidence>
<comment type="function">
    <text evidence="9">Essential for recycling GMP and indirectly, cGMP.</text>
</comment>